<dbReference type="AlphaFoldDB" id="A0A2T1M277"/>
<dbReference type="Pfam" id="PF05235">
    <property type="entry name" value="CHAD"/>
    <property type="match status" value="1"/>
</dbReference>
<keyword evidence="3" id="KW-1185">Reference proteome</keyword>
<gene>
    <name evidence="2" type="ORF">C7H19_04105</name>
</gene>
<protein>
    <submittedName>
        <fullName evidence="2">Metal-binding protein</fullName>
    </submittedName>
</protein>
<dbReference type="Proteomes" id="UP000239001">
    <property type="component" value="Unassembled WGS sequence"/>
</dbReference>
<sequence>MTELMIQDAKTLADWSYIAISKHFKKILKHEAEVIQDKDPEELHQMRVGMRRLRSACTGFSYALNLPKAANEKNVGKVARILGELRDIDVLEEALKQQYQPVLPKPEQKALNTALKILSDKRDKTFLKVKKILQGDLYSNLKEAFQEWLDKPIYQDLGYLAIQTVLPDLLLPQVSHFLLHPAWLIGNNSIELHKNWTPEEVENLLHKQGYIVHNLRKEAKRTRYNMELFTEFYGESYQNYLQDVKTIQSILGEIQDCFVLADFLTDVFGKNLEDGIPTLLNKLQEIRYEKWNEWQDLRGKFLNPETRQEFHLTILASESKKLVETNGLTHV</sequence>
<dbReference type="SMART" id="SM00880">
    <property type="entry name" value="CHAD"/>
    <property type="match status" value="1"/>
</dbReference>
<dbReference type="InterPro" id="IPR038186">
    <property type="entry name" value="CHAD_dom_sf"/>
</dbReference>
<evidence type="ECO:0000313" key="3">
    <source>
        <dbReference type="Proteomes" id="UP000239001"/>
    </source>
</evidence>
<comment type="caution">
    <text evidence="2">The sequence shown here is derived from an EMBL/GenBank/DDBJ whole genome shotgun (WGS) entry which is preliminary data.</text>
</comment>
<evidence type="ECO:0000313" key="2">
    <source>
        <dbReference type="EMBL" id="PSF38798.1"/>
    </source>
</evidence>
<dbReference type="EMBL" id="PXOH01000003">
    <property type="protein sequence ID" value="PSF38798.1"/>
    <property type="molecule type" value="Genomic_DNA"/>
</dbReference>
<dbReference type="PROSITE" id="PS51708">
    <property type="entry name" value="CHAD"/>
    <property type="match status" value="1"/>
</dbReference>
<dbReference type="RefSeq" id="WP_106455720.1">
    <property type="nucleotide sequence ID" value="NZ_PXOH01000003.1"/>
</dbReference>
<reference evidence="2 3" key="1">
    <citation type="submission" date="2018-03" db="EMBL/GenBank/DDBJ databases">
        <title>The ancient ancestry and fast evolution of plastids.</title>
        <authorList>
            <person name="Moore K.R."/>
            <person name="Magnabosco C."/>
            <person name="Momper L."/>
            <person name="Gold D.A."/>
            <person name="Bosak T."/>
            <person name="Fournier G.P."/>
        </authorList>
    </citation>
    <scope>NUCLEOTIDE SEQUENCE [LARGE SCALE GENOMIC DNA]</scope>
    <source>
        <strain evidence="2 3">CCALA 016</strain>
    </source>
</reference>
<organism evidence="2 3">
    <name type="scientific">Aphanothece hegewaldii CCALA 016</name>
    <dbReference type="NCBI Taxonomy" id="2107694"/>
    <lineage>
        <taxon>Bacteria</taxon>
        <taxon>Bacillati</taxon>
        <taxon>Cyanobacteriota</taxon>
        <taxon>Cyanophyceae</taxon>
        <taxon>Oscillatoriophycideae</taxon>
        <taxon>Chroococcales</taxon>
        <taxon>Aphanothecaceae</taxon>
        <taxon>Aphanothece</taxon>
    </lineage>
</organism>
<dbReference type="Gene3D" id="1.40.20.10">
    <property type="entry name" value="CHAD domain"/>
    <property type="match status" value="1"/>
</dbReference>
<dbReference type="OrthoDB" id="9777271at2"/>
<evidence type="ECO:0000259" key="1">
    <source>
        <dbReference type="PROSITE" id="PS51708"/>
    </source>
</evidence>
<dbReference type="InterPro" id="IPR007899">
    <property type="entry name" value="CHAD_dom"/>
</dbReference>
<feature type="domain" description="CHAD" evidence="1">
    <location>
        <begin position="9"/>
        <end position="307"/>
    </location>
</feature>
<proteinExistence type="predicted"/>
<dbReference type="PANTHER" id="PTHR39339:SF1">
    <property type="entry name" value="CHAD DOMAIN-CONTAINING PROTEIN"/>
    <property type="match status" value="1"/>
</dbReference>
<name>A0A2T1M277_9CHRO</name>
<reference evidence="2 3" key="2">
    <citation type="submission" date="2018-03" db="EMBL/GenBank/DDBJ databases">
        <authorList>
            <person name="Keele B.F."/>
        </authorList>
    </citation>
    <scope>NUCLEOTIDE SEQUENCE [LARGE SCALE GENOMIC DNA]</scope>
    <source>
        <strain evidence="2 3">CCALA 016</strain>
    </source>
</reference>
<dbReference type="PANTHER" id="PTHR39339">
    <property type="entry name" value="SLR1444 PROTEIN"/>
    <property type="match status" value="1"/>
</dbReference>
<accession>A0A2T1M277</accession>